<sequence>MQTRNLRLPYKSWGWAHSRRLKTLTKEAGRARGVRGRESGSTAPPRTRFWTAASAGRCSAAPAL</sequence>
<organism evidence="2 3">
    <name type="scientific">Myotis myotis</name>
    <name type="common">Greater mouse-eared bat</name>
    <name type="synonym">Vespertilio myotis</name>
    <dbReference type="NCBI Taxonomy" id="51298"/>
    <lineage>
        <taxon>Eukaryota</taxon>
        <taxon>Metazoa</taxon>
        <taxon>Chordata</taxon>
        <taxon>Craniata</taxon>
        <taxon>Vertebrata</taxon>
        <taxon>Euteleostomi</taxon>
        <taxon>Mammalia</taxon>
        <taxon>Eutheria</taxon>
        <taxon>Laurasiatheria</taxon>
        <taxon>Chiroptera</taxon>
        <taxon>Yangochiroptera</taxon>
        <taxon>Vespertilionidae</taxon>
        <taxon>Myotis</taxon>
    </lineage>
</organism>
<reference evidence="2 3" key="1">
    <citation type="journal article" date="2020" name="Nature">
        <title>Six reference-quality genomes reveal evolution of bat adaptations.</title>
        <authorList>
            <person name="Jebb D."/>
            <person name="Huang Z."/>
            <person name="Pippel M."/>
            <person name="Hughes G.M."/>
            <person name="Lavrichenko K."/>
            <person name="Devanna P."/>
            <person name="Winkler S."/>
            <person name="Jermiin L.S."/>
            <person name="Skirmuntt E.C."/>
            <person name="Katzourakis A."/>
            <person name="Burkitt-Gray L."/>
            <person name="Ray D.A."/>
            <person name="Sullivan K.A.M."/>
            <person name="Roscito J.G."/>
            <person name="Kirilenko B.M."/>
            <person name="Davalos L.M."/>
            <person name="Corthals A.P."/>
            <person name="Power M.L."/>
            <person name="Jones G."/>
            <person name="Ransome R.D."/>
            <person name="Dechmann D.K.N."/>
            <person name="Locatelli A.G."/>
            <person name="Puechmaille S.J."/>
            <person name="Fedrigo O."/>
            <person name="Jarvis E.D."/>
            <person name="Hiller M."/>
            <person name="Vernes S.C."/>
            <person name="Myers E.W."/>
            <person name="Teeling E.C."/>
        </authorList>
    </citation>
    <scope>NUCLEOTIDE SEQUENCE [LARGE SCALE GENOMIC DNA]</scope>
    <source>
        <strain evidence="2">MMyoMyo1</strain>
        <tissue evidence="2">Flight muscle</tissue>
    </source>
</reference>
<evidence type="ECO:0000313" key="3">
    <source>
        <dbReference type="Proteomes" id="UP000527355"/>
    </source>
</evidence>
<feature type="region of interest" description="Disordered" evidence="1">
    <location>
        <begin position="28"/>
        <end position="48"/>
    </location>
</feature>
<feature type="compositionally biased region" description="Basic and acidic residues" evidence="1">
    <location>
        <begin position="28"/>
        <end position="38"/>
    </location>
</feature>
<dbReference type="EMBL" id="JABWUV010000034">
    <property type="protein sequence ID" value="KAF6272730.1"/>
    <property type="molecule type" value="Genomic_DNA"/>
</dbReference>
<evidence type="ECO:0000256" key="1">
    <source>
        <dbReference type="SAM" id="MobiDB-lite"/>
    </source>
</evidence>
<name>A0A7J7R954_MYOMY</name>
<dbReference type="Proteomes" id="UP000527355">
    <property type="component" value="Unassembled WGS sequence"/>
</dbReference>
<comment type="caution">
    <text evidence="2">The sequence shown here is derived from an EMBL/GenBank/DDBJ whole genome shotgun (WGS) entry which is preliminary data.</text>
</comment>
<accession>A0A7J7R954</accession>
<evidence type="ECO:0000313" key="2">
    <source>
        <dbReference type="EMBL" id="KAF6272730.1"/>
    </source>
</evidence>
<dbReference type="AlphaFoldDB" id="A0A7J7R954"/>
<keyword evidence="3" id="KW-1185">Reference proteome</keyword>
<proteinExistence type="predicted"/>
<protein>
    <submittedName>
        <fullName evidence="2">Zinc finger protein 541</fullName>
    </submittedName>
</protein>
<gene>
    <name evidence="2" type="ORF">mMyoMyo1_021086</name>
</gene>